<keyword evidence="2" id="KW-1185">Reference proteome</keyword>
<protein>
    <submittedName>
        <fullName evidence="1">Uncharacterized protein</fullName>
    </submittedName>
</protein>
<name>A0AAV5L6E9_9ROSI</name>
<gene>
    <name evidence="1" type="ORF">SLEP1_g41303</name>
</gene>
<evidence type="ECO:0000313" key="2">
    <source>
        <dbReference type="Proteomes" id="UP001054252"/>
    </source>
</evidence>
<evidence type="ECO:0000313" key="1">
    <source>
        <dbReference type="EMBL" id="GKV32717.1"/>
    </source>
</evidence>
<comment type="caution">
    <text evidence="1">The sequence shown here is derived from an EMBL/GenBank/DDBJ whole genome shotgun (WGS) entry which is preliminary data.</text>
</comment>
<dbReference type="Proteomes" id="UP001054252">
    <property type="component" value="Unassembled WGS sequence"/>
</dbReference>
<dbReference type="EMBL" id="BPVZ01000097">
    <property type="protein sequence ID" value="GKV32717.1"/>
    <property type="molecule type" value="Genomic_DNA"/>
</dbReference>
<organism evidence="1 2">
    <name type="scientific">Rubroshorea leprosula</name>
    <dbReference type="NCBI Taxonomy" id="152421"/>
    <lineage>
        <taxon>Eukaryota</taxon>
        <taxon>Viridiplantae</taxon>
        <taxon>Streptophyta</taxon>
        <taxon>Embryophyta</taxon>
        <taxon>Tracheophyta</taxon>
        <taxon>Spermatophyta</taxon>
        <taxon>Magnoliopsida</taxon>
        <taxon>eudicotyledons</taxon>
        <taxon>Gunneridae</taxon>
        <taxon>Pentapetalae</taxon>
        <taxon>rosids</taxon>
        <taxon>malvids</taxon>
        <taxon>Malvales</taxon>
        <taxon>Dipterocarpaceae</taxon>
        <taxon>Rubroshorea</taxon>
    </lineage>
</organism>
<dbReference type="AlphaFoldDB" id="A0AAV5L6E9"/>
<reference evidence="1 2" key="1">
    <citation type="journal article" date="2021" name="Commun. Biol.">
        <title>The genome of Shorea leprosula (Dipterocarpaceae) highlights the ecological relevance of drought in aseasonal tropical rainforests.</title>
        <authorList>
            <person name="Ng K.K.S."/>
            <person name="Kobayashi M.J."/>
            <person name="Fawcett J.A."/>
            <person name="Hatakeyama M."/>
            <person name="Paape T."/>
            <person name="Ng C.H."/>
            <person name="Ang C.C."/>
            <person name="Tnah L.H."/>
            <person name="Lee C.T."/>
            <person name="Nishiyama T."/>
            <person name="Sese J."/>
            <person name="O'Brien M.J."/>
            <person name="Copetti D."/>
            <person name="Mohd Noor M.I."/>
            <person name="Ong R.C."/>
            <person name="Putra M."/>
            <person name="Sireger I.Z."/>
            <person name="Indrioko S."/>
            <person name="Kosugi Y."/>
            <person name="Izuno A."/>
            <person name="Isagi Y."/>
            <person name="Lee S.L."/>
            <person name="Shimizu K.K."/>
        </authorList>
    </citation>
    <scope>NUCLEOTIDE SEQUENCE [LARGE SCALE GENOMIC DNA]</scope>
    <source>
        <strain evidence="1">214</strain>
    </source>
</reference>
<accession>A0AAV5L6E9</accession>
<proteinExistence type="predicted"/>
<sequence>MMLSFDYDVCFPPWCCLSCSLAIAFFHLFPTASGLRILT</sequence>